<dbReference type="ExpressionAtlas" id="A0A5S9XHE7">
    <property type="expression patterns" value="baseline and differential"/>
</dbReference>
<name>A0A5S9XHE7_ARATH</name>
<evidence type="ECO:0000256" key="1">
    <source>
        <dbReference type="SAM" id="Coils"/>
    </source>
</evidence>
<proteinExistence type="predicted"/>
<keyword evidence="1" id="KW-0175">Coiled coil</keyword>
<feature type="region of interest" description="Disordered" evidence="2">
    <location>
        <begin position="397"/>
        <end position="417"/>
    </location>
</feature>
<gene>
    <name evidence="3" type="ORF">C24_LOCUS14531</name>
</gene>
<dbReference type="OrthoDB" id="1101306at2759"/>
<dbReference type="Proteomes" id="UP000434276">
    <property type="component" value="Unassembled WGS sequence"/>
</dbReference>
<sequence>MDRGWCDLNGSGTNQDAYRGINDGLSVDDFGGRDLAEYSSEVDDGNLGDIERFLEANHVVTTHGIGKTLSQLENYRREMESREVDEDDIVVYTPHRSIIVGLRSLRWAPLGDESVVVPDPRNNGSTLCTRKRLTHLIDQSIFPDGLTVMVPEKHQRPWKPPQGFFCMIAFSQLALAAVRNAVGLMMLGADCGVEVDADLLEEATTFAAPKDNPGLCQVNARPNHKLVKGMKSKVPDWRRYFFFVELSEISVSDLDLLFICEWNMFPAHDFQPRGTFGGIYASLAAVRTRKPLLARHSPSTSEIGKASRQFPIYADTFGKVVAKVLESGEIETNQQITNEDRATQLSDARVGKKASGSDSEDRAMRLLAARAGKIASNSVSEDGAIFREPLSVHASPRSKVSCGGSSRDSFPVVRERGSTQDIREVDHSFSFNYDRKGYSFSDSRSYCGEFARKVNGSSRENPPVESPIAKNLYQTWACKEVQSIATGNALYNFLEEQAREAREETVAVEAKRKIAEFTAATRLRNLNSEKGRIEGFEKQILELSESLKKSDSFGRAEQSRFRSSRDDAFRTARSERSRFKDDIPLYKARIDRLRKHIFDKRVSDEPLFMQCQAAGSRKLLKKLITNGLAVLGETMCELKVDKKKWGKVVDDLAITDLLDDALVAFLEVEDEAAMTTAEGEARIGGT</sequence>
<feature type="coiled-coil region" evidence="1">
    <location>
        <begin position="484"/>
        <end position="511"/>
    </location>
</feature>
<evidence type="ECO:0000256" key="2">
    <source>
        <dbReference type="SAM" id="MobiDB-lite"/>
    </source>
</evidence>
<protein>
    <recommendedName>
        <fullName evidence="5">DUF1204 domain-containing protein</fullName>
    </recommendedName>
</protein>
<dbReference type="EMBL" id="CACSHJ010000089">
    <property type="protein sequence ID" value="CAA0384341.1"/>
    <property type="molecule type" value="Genomic_DNA"/>
</dbReference>
<evidence type="ECO:0000313" key="4">
    <source>
        <dbReference type="Proteomes" id="UP000434276"/>
    </source>
</evidence>
<dbReference type="AlphaFoldDB" id="A0A5S9XHE7"/>
<evidence type="ECO:0008006" key="5">
    <source>
        <dbReference type="Google" id="ProtNLM"/>
    </source>
</evidence>
<reference evidence="3 4" key="1">
    <citation type="submission" date="2019-12" db="EMBL/GenBank/DDBJ databases">
        <authorList>
            <person name="Jiao W.-B."/>
            <person name="Schneeberger K."/>
        </authorList>
    </citation>
    <scope>NUCLEOTIDE SEQUENCE [LARGE SCALE GENOMIC DNA]</scope>
    <source>
        <strain evidence="4">cv. C24</strain>
    </source>
</reference>
<organism evidence="3 4">
    <name type="scientific">Arabidopsis thaliana</name>
    <name type="common">Mouse-ear cress</name>
    <dbReference type="NCBI Taxonomy" id="3702"/>
    <lineage>
        <taxon>Eukaryota</taxon>
        <taxon>Viridiplantae</taxon>
        <taxon>Streptophyta</taxon>
        <taxon>Embryophyta</taxon>
        <taxon>Tracheophyta</taxon>
        <taxon>Spermatophyta</taxon>
        <taxon>Magnoliopsida</taxon>
        <taxon>eudicotyledons</taxon>
        <taxon>Gunneridae</taxon>
        <taxon>Pentapetalae</taxon>
        <taxon>rosids</taxon>
        <taxon>malvids</taxon>
        <taxon>Brassicales</taxon>
        <taxon>Brassicaceae</taxon>
        <taxon>Camelineae</taxon>
        <taxon>Arabidopsis</taxon>
    </lineage>
</organism>
<accession>A0A5S9XHE7</accession>
<evidence type="ECO:0000313" key="3">
    <source>
        <dbReference type="EMBL" id="CAA0384341.1"/>
    </source>
</evidence>